<accession>A0A3N1D2M8</accession>
<dbReference type="RefSeq" id="WP_123667025.1">
    <property type="nucleotide sequence ID" value="NZ_RJKE01000001.1"/>
</dbReference>
<dbReference type="EMBL" id="RJKE01000001">
    <property type="protein sequence ID" value="ROO87789.1"/>
    <property type="molecule type" value="Genomic_DNA"/>
</dbReference>
<keyword evidence="3" id="KW-1185">Reference proteome</keyword>
<proteinExistence type="predicted"/>
<evidence type="ECO:0000313" key="3">
    <source>
        <dbReference type="Proteomes" id="UP000272400"/>
    </source>
</evidence>
<feature type="domain" description="DUF397" evidence="1">
    <location>
        <begin position="5"/>
        <end position="58"/>
    </location>
</feature>
<dbReference type="Proteomes" id="UP000272400">
    <property type="component" value="Unassembled WGS sequence"/>
</dbReference>
<comment type="caution">
    <text evidence="2">The sequence shown here is derived from an EMBL/GenBank/DDBJ whole genome shotgun (WGS) entry which is preliminary data.</text>
</comment>
<dbReference type="Pfam" id="PF04149">
    <property type="entry name" value="DUF397"/>
    <property type="match status" value="1"/>
</dbReference>
<dbReference type="AlphaFoldDB" id="A0A3N1D2M8"/>
<protein>
    <submittedName>
        <fullName evidence="2">Uncharacterized protein DUF397</fullName>
    </submittedName>
</protein>
<name>A0A3N1D2M8_9ACTN</name>
<reference evidence="2 3" key="1">
    <citation type="submission" date="2018-11" db="EMBL/GenBank/DDBJ databases">
        <title>Sequencing the genomes of 1000 actinobacteria strains.</title>
        <authorList>
            <person name="Klenk H.-P."/>
        </authorList>
    </citation>
    <scope>NUCLEOTIDE SEQUENCE [LARGE SCALE GENOMIC DNA]</scope>
    <source>
        <strain evidence="2 3">DSM 44254</strain>
    </source>
</reference>
<dbReference type="InterPro" id="IPR007278">
    <property type="entry name" value="DUF397"/>
</dbReference>
<evidence type="ECO:0000313" key="2">
    <source>
        <dbReference type="EMBL" id="ROO87789.1"/>
    </source>
</evidence>
<gene>
    <name evidence="2" type="ORF">EDD29_5429</name>
</gene>
<evidence type="ECO:0000259" key="1">
    <source>
        <dbReference type="Pfam" id="PF04149"/>
    </source>
</evidence>
<organism evidence="2 3">
    <name type="scientific">Actinocorallia herbida</name>
    <dbReference type="NCBI Taxonomy" id="58109"/>
    <lineage>
        <taxon>Bacteria</taxon>
        <taxon>Bacillati</taxon>
        <taxon>Actinomycetota</taxon>
        <taxon>Actinomycetes</taxon>
        <taxon>Streptosporangiales</taxon>
        <taxon>Thermomonosporaceae</taxon>
        <taxon>Actinocorallia</taxon>
    </lineage>
</organism>
<sequence length="61" mass="6525">MSAPVWRKASRSNSQGQSCVEVAGLGRATVGLRDSKHVHRGHLTVSAPQFRALLGSIKATR</sequence>
<dbReference type="OrthoDB" id="3482334at2"/>